<dbReference type="RefSeq" id="WP_137621802.1">
    <property type="nucleotide sequence ID" value="NZ_NXMA01000003.1"/>
</dbReference>
<dbReference type="Pfam" id="PF02578">
    <property type="entry name" value="Cu-oxidase_4"/>
    <property type="match status" value="1"/>
</dbReference>
<comment type="catalytic activity">
    <reaction evidence="1">
        <text>inosine + phosphate = alpha-D-ribose 1-phosphate + hypoxanthine</text>
        <dbReference type="Rhea" id="RHEA:27646"/>
        <dbReference type="ChEBI" id="CHEBI:17368"/>
        <dbReference type="ChEBI" id="CHEBI:17596"/>
        <dbReference type="ChEBI" id="CHEBI:43474"/>
        <dbReference type="ChEBI" id="CHEBI:57720"/>
        <dbReference type="EC" id="2.4.2.1"/>
    </reaction>
    <physiologicalReaction direction="left-to-right" evidence="1">
        <dbReference type="Rhea" id="RHEA:27647"/>
    </physiologicalReaction>
</comment>
<evidence type="ECO:0000256" key="3">
    <source>
        <dbReference type="ARBA" id="ARBA00022679"/>
    </source>
</evidence>
<comment type="catalytic activity">
    <reaction evidence="8">
        <text>adenosine + phosphate = alpha-D-ribose 1-phosphate + adenine</text>
        <dbReference type="Rhea" id="RHEA:27642"/>
        <dbReference type="ChEBI" id="CHEBI:16335"/>
        <dbReference type="ChEBI" id="CHEBI:16708"/>
        <dbReference type="ChEBI" id="CHEBI:43474"/>
        <dbReference type="ChEBI" id="CHEBI:57720"/>
        <dbReference type="EC" id="2.4.2.1"/>
    </reaction>
    <physiologicalReaction direction="left-to-right" evidence="8">
        <dbReference type="Rhea" id="RHEA:27643"/>
    </physiologicalReaction>
</comment>
<keyword evidence="6" id="KW-0862">Zinc</keyword>
<name>A0A4U7BL76_9BACT</name>
<dbReference type="Gene3D" id="3.60.140.10">
    <property type="entry name" value="CNF1/YfiH-like putative cysteine hydrolases"/>
    <property type="match status" value="1"/>
</dbReference>
<sequence>MERNRENFLSLLDNEKVSIFCAYDQDYNIFRANSFKQNLFSHLGFEGILECVFMDQIHSDLVQNYDKNLKNLTCDGLFTKKKNIALCVLSADCLPLLLYHEDGIIAALHSGRKGSFENILKKCVDKIILENPNLDKTKFHLFIMPSICWKNYEISGDVLDFAKQNFKDFLLDSKLDLKSLVKFQAQNLSIVNIVDCEICSFENKNFFSYRRDKIQKRFVSVIYLKG</sequence>
<dbReference type="AlphaFoldDB" id="A0A4U7BL76"/>
<dbReference type="InterPro" id="IPR011324">
    <property type="entry name" value="Cytotoxic_necrot_fac-like_cat"/>
</dbReference>
<evidence type="ECO:0000256" key="6">
    <source>
        <dbReference type="ARBA" id="ARBA00022833"/>
    </source>
</evidence>
<proteinExistence type="inferred from homology"/>
<organism evidence="10 11">
    <name type="scientific">Campylobacter aviculae</name>
    <dbReference type="NCBI Taxonomy" id="2510190"/>
    <lineage>
        <taxon>Bacteria</taxon>
        <taxon>Pseudomonadati</taxon>
        <taxon>Campylobacterota</taxon>
        <taxon>Epsilonproteobacteria</taxon>
        <taxon>Campylobacterales</taxon>
        <taxon>Campylobacteraceae</taxon>
        <taxon>Campylobacter</taxon>
    </lineage>
</organism>
<gene>
    <name evidence="10" type="ORF">CQA76_02110</name>
</gene>
<protein>
    <submittedName>
        <fullName evidence="10">Laccase</fullName>
    </submittedName>
</protein>
<keyword evidence="4" id="KW-0479">Metal-binding</keyword>
<dbReference type="GO" id="GO:0017061">
    <property type="term" value="F:S-methyl-5-thioadenosine phosphorylase activity"/>
    <property type="evidence" value="ECO:0007669"/>
    <property type="project" value="UniProtKB-EC"/>
</dbReference>
<dbReference type="InterPro" id="IPR038371">
    <property type="entry name" value="Cu_polyphenol_OxRdtase_sf"/>
</dbReference>
<dbReference type="GO" id="GO:0016787">
    <property type="term" value="F:hydrolase activity"/>
    <property type="evidence" value="ECO:0007669"/>
    <property type="project" value="UniProtKB-KW"/>
</dbReference>
<dbReference type="PANTHER" id="PTHR30616:SF2">
    <property type="entry name" value="PURINE NUCLEOSIDE PHOSPHORYLASE LACC1"/>
    <property type="match status" value="1"/>
</dbReference>
<dbReference type="Proteomes" id="UP000310353">
    <property type="component" value="Unassembled WGS sequence"/>
</dbReference>
<dbReference type="CDD" id="cd16833">
    <property type="entry name" value="YfiH"/>
    <property type="match status" value="1"/>
</dbReference>
<dbReference type="SUPFAM" id="SSF64438">
    <property type="entry name" value="CNF1/YfiH-like putative cysteine hydrolases"/>
    <property type="match status" value="1"/>
</dbReference>
<reference evidence="10 11" key="1">
    <citation type="submission" date="2018-05" db="EMBL/GenBank/DDBJ databases">
        <title>Novel Campyloabacter and Helicobacter Species and Strains.</title>
        <authorList>
            <person name="Mannion A.J."/>
            <person name="Shen Z."/>
            <person name="Fox J.G."/>
        </authorList>
    </citation>
    <scope>NUCLEOTIDE SEQUENCE [LARGE SCALE GENOMIC DNA]</scope>
    <source>
        <strain evidence="11">MIT17-670</strain>
    </source>
</reference>
<evidence type="ECO:0000256" key="8">
    <source>
        <dbReference type="ARBA" id="ARBA00048968"/>
    </source>
</evidence>
<dbReference type="GO" id="GO:0005507">
    <property type="term" value="F:copper ion binding"/>
    <property type="evidence" value="ECO:0007669"/>
    <property type="project" value="TreeGrafter"/>
</dbReference>
<accession>A0A4U7BL76</accession>
<evidence type="ECO:0000313" key="11">
    <source>
        <dbReference type="Proteomes" id="UP000310353"/>
    </source>
</evidence>
<dbReference type="InterPro" id="IPR003730">
    <property type="entry name" value="Cu_polyphenol_OxRdtase"/>
</dbReference>
<keyword evidence="11" id="KW-1185">Reference proteome</keyword>
<comment type="catalytic activity">
    <reaction evidence="7">
        <text>adenosine + H2O + H(+) = inosine + NH4(+)</text>
        <dbReference type="Rhea" id="RHEA:24408"/>
        <dbReference type="ChEBI" id="CHEBI:15377"/>
        <dbReference type="ChEBI" id="CHEBI:15378"/>
        <dbReference type="ChEBI" id="CHEBI:16335"/>
        <dbReference type="ChEBI" id="CHEBI:17596"/>
        <dbReference type="ChEBI" id="CHEBI:28938"/>
        <dbReference type="EC" id="3.5.4.4"/>
    </reaction>
    <physiologicalReaction direction="left-to-right" evidence="7">
        <dbReference type="Rhea" id="RHEA:24409"/>
    </physiologicalReaction>
</comment>
<keyword evidence="5" id="KW-0378">Hydrolase</keyword>
<evidence type="ECO:0000256" key="7">
    <source>
        <dbReference type="ARBA" id="ARBA00047989"/>
    </source>
</evidence>
<dbReference type="PANTHER" id="PTHR30616">
    <property type="entry name" value="UNCHARACTERIZED PROTEIN YFIH"/>
    <property type="match status" value="1"/>
</dbReference>
<evidence type="ECO:0000256" key="9">
    <source>
        <dbReference type="ARBA" id="ARBA00049893"/>
    </source>
</evidence>
<dbReference type="OrthoDB" id="4279at2"/>
<comment type="caution">
    <text evidence="10">The sequence shown here is derived from an EMBL/GenBank/DDBJ whole genome shotgun (WGS) entry which is preliminary data.</text>
</comment>
<dbReference type="EMBL" id="NXMA01000003">
    <property type="protein sequence ID" value="TKX32773.1"/>
    <property type="molecule type" value="Genomic_DNA"/>
</dbReference>
<comment type="catalytic activity">
    <reaction evidence="9">
        <text>S-methyl-5'-thioadenosine + phosphate = 5-(methylsulfanyl)-alpha-D-ribose 1-phosphate + adenine</text>
        <dbReference type="Rhea" id="RHEA:11852"/>
        <dbReference type="ChEBI" id="CHEBI:16708"/>
        <dbReference type="ChEBI" id="CHEBI:17509"/>
        <dbReference type="ChEBI" id="CHEBI:43474"/>
        <dbReference type="ChEBI" id="CHEBI:58533"/>
        <dbReference type="EC" id="2.4.2.28"/>
    </reaction>
    <physiologicalReaction direction="left-to-right" evidence="9">
        <dbReference type="Rhea" id="RHEA:11853"/>
    </physiologicalReaction>
</comment>
<evidence type="ECO:0000256" key="4">
    <source>
        <dbReference type="ARBA" id="ARBA00022723"/>
    </source>
</evidence>
<keyword evidence="3" id="KW-0808">Transferase</keyword>
<evidence type="ECO:0000256" key="5">
    <source>
        <dbReference type="ARBA" id="ARBA00022801"/>
    </source>
</evidence>
<evidence type="ECO:0000256" key="2">
    <source>
        <dbReference type="ARBA" id="ARBA00007353"/>
    </source>
</evidence>
<evidence type="ECO:0000256" key="1">
    <source>
        <dbReference type="ARBA" id="ARBA00000553"/>
    </source>
</evidence>
<comment type="similarity">
    <text evidence="2">Belongs to the purine nucleoside phosphorylase YfiH/LACC1 family.</text>
</comment>
<evidence type="ECO:0000313" key="10">
    <source>
        <dbReference type="EMBL" id="TKX32773.1"/>
    </source>
</evidence>